<dbReference type="OrthoDB" id="9794577at2"/>
<comment type="similarity">
    <text evidence="1">Belongs to the CpsD/CapB family.</text>
</comment>
<gene>
    <name evidence="10" type="ORF">AB840_06480</name>
</gene>
<accession>A0A0J6WVZ4</accession>
<keyword evidence="4" id="KW-0547">Nucleotide-binding</keyword>
<dbReference type="CDD" id="cd05387">
    <property type="entry name" value="BY-kinase"/>
    <property type="match status" value="1"/>
</dbReference>
<evidence type="ECO:0000256" key="2">
    <source>
        <dbReference type="ARBA" id="ARBA00011903"/>
    </source>
</evidence>
<dbReference type="Proteomes" id="UP000036503">
    <property type="component" value="Unassembled WGS sequence"/>
</dbReference>
<name>A0A0J6WVZ4_9FIRM</name>
<feature type="domain" description="AAA" evidence="9">
    <location>
        <begin position="49"/>
        <end position="177"/>
    </location>
</feature>
<dbReference type="GO" id="GO:0004715">
    <property type="term" value="F:non-membrane spanning protein tyrosine kinase activity"/>
    <property type="evidence" value="ECO:0007669"/>
    <property type="project" value="UniProtKB-EC"/>
</dbReference>
<dbReference type="EMBL" id="LEKT01000016">
    <property type="protein sequence ID" value="KMO86749.1"/>
    <property type="molecule type" value="Genomic_DNA"/>
</dbReference>
<dbReference type="PANTHER" id="PTHR32309">
    <property type="entry name" value="TYROSINE-PROTEIN KINASE"/>
    <property type="match status" value="1"/>
</dbReference>
<dbReference type="GO" id="GO:0005886">
    <property type="term" value="C:plasma membrane"/>
    <property type="evidence" value="ECO:0007669"/>
    <property type="project" value="TreeGrafter"/>
</dbReference>
<evidence type="ECO:0000256" key="4">
    <source>
        <dbReference type="ARBA" id="ARBA00022741"/>
    </source>
</evidence>
<dbReference type="FunCoup" id="A0A0J6WVZ4">
    <property type="interactions" value="29"/>
</dbReference>
<evidence type="ECO:0000259" key="9">
    <source>
        <dbReference type="Pfam" id="PF13614"/>
    </source>
</evidence>
<dbReference type="InterPro" id="IPR050445">
    <property type="entry name" value="Bact_polysacc_biosynth/exp"/>
</dbReference>
<comment type="caution">
    <text evidence="10">The sequence shown here is derived from an EMBL/GenBank/DDBJ whole genome shotgun (WGS) entry which is preliminary data.</text>
</comment>
<dbReference type="SUPFAM" id="SSF52540">
    <property type="entry name" value="P-loop containing nucleoside triphosphate hydrolases"/>
    <property type="match status" value="1"/>
</dbReference>
<evidence type="ECO:0000256" key="6">
    <source>
        <dbReference type="ARBA" id="ARBA00022840"/>
    </source>
</evidence>
<keyword evidence="5" id="KW-0418">Kinase</keyword>
<evidence type="ECO:0000256" key="1">
    <source>
        <dbReference type="ARBA" id="ARBA00007316"/>
    </source>
</evidence>
<dbReference type="NCBIfam" id="TIGR01007">
    <property type="entry name" value="eps_fam"/>
    <property type="match status" value="1"/>
</dbReference>
<dbReference type="Pfam" id="PF13614">
    <property type="entry name" value="AAA_31"/>
    <property type="match status" value="1"/>
</dbReference>
<keyword evidence="3" id="KW-0808">Transferase</keyword>
<reference evidence="10 11" key="1">
    <citation type="submission" date="2015-06" db="EMBL/GenBank/DDBJ databases">
        <title>Draft genome sequence of beer spoilage bacterium Megasphaera cerevisiae type strain 20462.</title>
        <authorList>
            <person name="Kutumbaka K."/>
            <person name="Pasmowitz J."/>
            <person name="Mategko J."/>
            <person name="Reyes D."/>
            <person name="Friedrich A."/>
            <person name="Han S."/>
            <person name="Martens-Habbena W."/>
            <person name="Neal-McKinney J."/>
            <person name="Janagama H.K."/>
            <person name="Nadala C."/>
            <person name="Samadpour M."/>
        </authorList>
    </citation>
    <scope>NUCLEOTIDE SEQUENCE [LARGE SCALE GENOMIC DNA]</scope>
    <source>
        <strain evidence="10 11">DSM 20462</strain>
    </source>
</reference>
<dbReference type="EC" id="2.7.10.2" evidence="2"/>
<dbReference type="PATRIC" id="fig|1122219.3.peg.774"/>
<organism evidence="10 11">
    <name type="scientific">Megasphaera cerevisiae DSM 20462</name>
    <dbReference type="NCBI Taxonomy" id="1122219"/>
    <lineage>
        <taxon>Bacteria</taxon>
        <taxon>Bacillati</taxon>
        <taxon>Bacillota</taxon>
        <taxon>Negativicutes</taxon>
        <taxon>Veillonellales</taxon>
        <taxon>Veillonellaceae</taxon>
        <taxon>Megasphaera</taxon>
    </lineage>
</organism>
<keyword evidence="6" id="KW-0067">ATP-binding</keyword>
<evidence type="ECO:0000313" key="11">
    <source>
        <dbReference type="Proteomes" id="UP000036503"/>
    </source>
</evidence>
<dbReference type="STRING" id="39029.BSR42_06095"/>
<evidence type="ECO:0000256" key="8">
    <source>
        <dbReference type="ARBA" id="ARBA00051245"/>
    </source>
</evidence>
<dbReference type="InterPro" id="IPR025669">
    <property type="entry name" value="AAA_dom"/>
</dbReference>
<dbReference type="InParanoid" id="A0A0J6WVZ4"/>
<keyword evidence="11" id="KW-1185">Reference proteome</keyword>
<evidence type="ECO:0000256" key="5">
    <source>
        <dbReference type="ARBA" id="ARBA00022777"/>
    </source>
</evidence>
<dbReference type="RefSeq" id="WP_048514021.1">
    <property type="nucleotide sequence ID" value="NZ_FUXD01000022.1"/>
</dbReference>
<sequence>MEEINLVTRYKAKSPFAEAYRAVRTNLQFSGAGSAIQCIIFTSAAPREGKSTTAANMAIMMAQDGKKVLLIDADMRKAVQHIIFNLPNKGLSNCISMNTPFEEVVQKGIAAPNLDILPGGPMPPNPAELLNSANMAALLRQVRNVYDYIFIDMPPIMVVTDAAVLASKADRVVLVVRSGVVPPARLQSAKERLEQGGARLLGVILNCVPQYRCDNYGYGAYYDEKAEKQHHESAPL</sequence>
<evidence type="ECO:0000256" key="7">
    <source>
        <dbReference type="ARBA" id="ARBA00023137"/>
    </source>
</evidence>
<evidence type="ECO:0000313" key="10">
    <source>
        <dbReference type="EMBL" id="KMO86749.1"/>
    </source>
</evidence>
<dbReference type="AlphaFoldDB" id="A0A0J6WVZ4"/>
<proteinExistence type="inferred from homology"/>
<keyword evidence="7" id="KW-0829">Tyrosine-protein kinase</keyword>
<dbReference type="Gene3D" id="3.40.50.300">
    <property type="entry name" value="P-loop containing nucleotide triphosphate hydrolases"/>
    <property type="match status" value="1"/>
</dbReference>
<dbReference type="FunFam" id="3.40.50.300:FF:000527">
    <property type="entry name" value="Tyrosine-protein kinase etk"/>
    <property type="match status" value="1"/>
</dbReference>
<dbReference type="GO" id="GO:0042802">
    <property type="term" value="F:identical protein binding"/>
    <property type="evidence" value="ECO:0007669"/>
    <property type="project" value="UniProtKB-ARBA"/>
</dbReference>
<protein>
    <recommendedName>
        <fullName evidence="2">non-specific protein-tyrosine kinase</fullName>
        <ecNumber evidence="2">2.7.10.2</ecNumber>
    </recommendedName>
</protein>
<dbReference type="PANTHER" id="PTHR32309:SF13">
    <property type="entry name" value="FERRIC ENTEROBACTIN TRANSPORT PROTEIN FEPE"/>
    <property type="match status" value="1"/>
</dbReference>
<dbReference type="InterPro" id="IPR005702">
    <property type="entry name" value="Wzc-like_C"/>
</dbReference>
<dbReference type="InterPro" id="IPR027417">
    <property type="entry name" value="P-loop_NTPase"/>
</dbReference>
<comment type="catalytic activity">
    <reaction evidence="8">
        <text>L-tyrosyl-[protein] + ATP = O-phospho-L-tyrosyl-[protein] + ADP + H(+)</text>
        <dbReference type="Rhea" id="RHEA:10596"/>
        <dbReference type="Rhea" id="RHEA-COMP:10136"/>
        <dbReference type="Rhea" id="RHEA-COMP:20101"/>
        <dbReference type="ChEBI" id="CHEBI:15378"/>
        <dbReference type="ChEBI" id="CHEBI:30616"/>
        <dbReference type="ChEBI" id="CHEBI:46858"/>
        <dbReference type="ChEBI" id="CHEBI:61978"/>
        <dbReference type="ChEBI" id="CHEBI:456216"/>
        <dbReference type="EC" id="2.7.10.2"/>
    </reaction>
</comment>
<dbReference type="GO" id="GO:0005524">
    <property type="term" value="F:ATP binding"/>
    <property type="evidence" value="ECO:0007669"/>
    <property type="project" value="UniProtKB-KW"/>
</dbReference>
<evidence type="ECO:0000256" key="3">
    <source>
        <dbReference type="ARBA" id="ARBA00022679"/>
    </source>
</evidence>